<dbReference type="AlphaFoldDB" id="A0A1M6ENL1"/>
<dbReference type="EMBL" id="FQXK01000044">
    <property type="protein sequence ID" value="SHI87105.1"/>
    <property type="molecule type" value="Genomic_DNA"/>
</dbReference>
<name>A0A1M6ENL1_BUTFI</name>
<accession>A0A1M6ENL1</accession>
<evidence type="ECO:0000313" key="1">
    <source>
        <dbReference type="EMBL" id="SHI87105.1"/>
    </source>
</evidence>
<protein>
    <submittedName>
        <fullName evidence="1">Uncharacterized protein</fullName>
    </submittedName>
</protein>
<gene>
    <name evidence="1" type="ORF">SAMN02745229_03765</name>
</gene>
<sequence length="60" mass="6904">MCTYATSMENKGLTKGLEKGLRALVKSLKAYIKDFDSLYDAVIENEDYANVSKEQVRKYY</sequence>
<evidence type="ECO:0000313" key="2">
    <source>
        <dbReference type="Proteomes" id="UP000184278"/>
    </source>
</evidence>
<keyword evidence="2" id="KW-1185">Reference proteome</keyword>
<dbReference type="Proteomes" id="UP000184278">
    <property type="component" value="Unassembled WGS sequence"/>
</dbReference>
<organism evidence="1 2">
    <name type="scientific">Butyrivibrio fibrisolvens DSM 3071</name>
    <dbReference type="NCBI Taxonomy" id="1121131"/>
    <lineage>
        <taxon>Bacteria</taxon>
        <taxon>Bacillati</taxon>
        <taxon>Bacillota</taxon>
        <taxon>Clostridia</taxon>
        <taxon>Lachnospirales</taxon>
        <taxon>Lachnospiraceae</taxon>
        <taxon>Butyrivibrio</taxon>
    </lineage>
</organism>
<reference evidence="2" key="1">
    <citation type="submission" date="2016-11" db="EMBL/GenBank/DDBJ databases">
        <authorList>
            <person name="Varghese N."/>
            <person name="Submissions S."/>
        </authorList>
    </citation>
    <scope>NUCLEOTIDE SEQUENCE [LARGE SCALE GENOMIC DNA]</scope>
    <source>
        <strain evidence="2">DSM 3071</strain>
    </source>
</reference>
<proteinExistence type="predicted"/>
<dbReference type="STRING" id="1121131.SAMN02745229_03765"/>